<feature type="non-terminal residue" evidence="1">
    <location>
        <position position="1"/>
    </location>
</feature>
<gene>
    <name evidence="1" type="ORF">g.20639</name>
</gene>
<evidence type="ECO:0000313" key="1">
    <source>
        <dbReference type="EMBL" id="JAS55737.1"/>
    </source>
</evidence>
<protein>
    <submittedName>
        <fullName evidence="1">Uncharacterized protein</fullName>
    </submittedName>
</protein>
<dbReference type="AlphaFoldDB" id="A0A1B6FZW5"/>
<proteinExistence type="predicted"/>
<sequence length="131" mass="13890">RGPSAATELSHAVAVVVTVMGSRNNNSLTSRRARYARSSTVSVTQLLQDSCSSLLNRITSRVRGPSAATELSHAVAVVVTVMGSRNNNSLTSRRARYARSSTVSVTQLLQDSCSSLLNRITSRVRGPSAAT</sequence>
<dbReference type="EMBL" id="GECZ01014032">
    <property type="protein sequence ID" value="JAS55737.1"/>
    <property type="molecule type" value="Transcribed_RNA"/>
</dbReference>
<feature type="non-terminal residue" evidence="1">
    <location>
        <position position="131"/>
    </location>
</feature>
<accession>A0A1B6FZW5</accession>
<organism evidence="1">
    <name type="scientific">Cuerna arida</name>
    <dbReference type="NCBI Taxonomy" id="1464854"/>
    <lineage>
        <taxon>Eukaryota</taxon>
        <taxon>Metazoa</taxon>
        <taxon>Ecdysozoa</taxon>
        <taxon>Arthropoda</taxon>
        <taxon>Hexapoda</taxon>
        <taxon>Insecta</taxon>
        <taxon>Pterygota</taxon>
        <taxon>Neoptera</taxon>
        <taxon>Paraneoptera</taxon>
        <taxon>Hemiptera</taxon>
        <taxon>Auchenorrhyncha</taxon>
        <taxon>Membracoidea</taxon>
        <taxon>Cicadellidae</taxon>
        <taxon>Cicadellinae</taxon>
        <taxon>Proconiini</taxon>
        <taxon>Cuerna</taxon>
    </lineage>
</organism>
<reference evidence="1" key="1">
    <citation type="submission" date="2015-11" db="EMBL/GenBank/DDBJ databases">
        <title>De novo transcriptome assembly of four potential Pierce s Disease insect vectors from Arizona vineyards.</title>
        <authorList>
            <person name="Tassone E.E."/>
        </authorList>
    </citation>
    <scope>NUCLEOTIDE SEQUENCE</scope>
</reference>
<name>A0A1B6FZW5_9HEMI</name>